<dbReference type="PANTHER" id="PTHR23354:SF131">
    <property type="entry name" value="MTOR-ASSOCIATED PROTEIN MEAK7"/>
    <property type="match status" value="1"/>
</dbReference>
<keyword evidence="8" id="KW-0458">Lysosome</keyword>
<dbReference type="InterPro" id="IPR006571">
    <property type="entry name" value="TLDc_dom"/>
</dbReference>
<keyword evidence="4" id="KW-0963">Cytoplasm</keyword>
<sequence>MGNANGKKESDNLYTSEELRFLETAYRSASGGALEKLTSDRLVESWSQTIERSLAESTAQFLFIPQKPGQQCINIPLKRFGEPYYIMERGSIEMKMQFLLSSLNRNPSDNFNIKQLEQYIHSVIKSYVHLETTSKGSSIKEWQDLGFITTERSACTFAKGLMRNLSKDLEHTMPNETLERWLHVTPQFLQLWREVFVQLYTRHGGSNKRSLVKEIEICILPQLCDAPQNSHYRPIIELPHVLYINAQLPREMRHKWRFLFSSKIHGESFSTMLGKMLDKGPTLFFIEDEDQYIFGGYAPESWALKPQFAGNDSSLLYTLSPAMRCFTSTGYNDHYQYLNLNQQTMPNGLVSHYLICSNYILINAIFIYLQGMGGQFEFWGLWLDCMFGEGQSVESCTTYGDYVQLSKRKQFKIRNMEVWAVGDLPVKDNEEGGGEGQKRSVLDGNLEDRAMLEIAGKQMHSDGLREPGMDD</sequence>
<dbReference type="PROSITE" id="PS51886">
    <property type="entry name" value="TLDC"/>
    <property type="match status" value="1"/>
</dbReference>
<comment type="caution">
    <text evidence="13">The sequence shown here is derived from an EMBL/GenBank/DDBJ whole genome shotgun (WGS) entry which is preliminary data.</text>
</comment>
<evidence type="ECO:0000256" key="8">
    <source>
        <dbReference type="ARBA" id="ARBA00023228"/>
    </source>
</evidence>
<dbReference type="SMART" id="SM00584">
    <property type="entry name" value="TLDc"/>
    <property type="match status" value="1"/>
</dbReference>
<dbReference type="AlphaFoldDB" id="A0AAD4PMX5"/>
<gene>
    <name evidence="13" type="ORF">KR093_005590</name>
</gene>
<organism evidence="13 14">
    <name type="scientific">Drosophila rubida</name>
    <dbReference type="NCBI Taxonomy" id="30044"/>
    <lineage>
        <taxon>Eukaryota</taxon>
        <taxon>Metazoa</taxon>
        <taxon>Ecdysozoa</taxon>
        <taxon>Arthropoda</taxon>
        <taxon>Hexapoda</taxon>
        <taxon>Insecta</taxon>
        <taxon>Pterygota</taxon>
        <taxon>Neoptera</taxon>
        <taxon>Endopterygota</taxon>
        <taxon>Diptera</taxon>
        <taxon>Brachycera</taxon>
        <taxon>Muscomorpha</taxon>
        <taxon>Ephydroidea</taxon>
        <taxon>Drosophilidae</taxon>
        <taxon>Drosophila</taxon>
    </lineage>
</organism>
<evidence type="ECO:0000259" key="12">
    <source>
        <dbReference type="PROSITE" id="PS51886"/>
    </source>
</evidence>
<accession>A0AAD4PMX5</accession>
<proteinExistence type="predicted"/>
<keyword evidence="5" id="KW-0812">Transmembrane</keyword>
<keyword evidence="14" id="KW-1185">Reference proteome</keyword>
<dbReference type="GO" id="GO:0006979">
    <property type="term" value="P:response to oxidative stress"/>
    <property type="evidence" value="ECO:0007669"/>
    <property type="project" value="TreeGrafter"/>
</dbReference>
<evidence type="ECO:0000256" key="1">
    <source>
        <dbReference type="ARBA" id="ARBA00004141"/>
    </source>
</evidence>
<evidence type="ECO:0000313" key="14">
    <source>
        <dbReference type="Proteomes" id="UP001200034"/>
    </source>
</evidence>
<dbReference type="InterPro" id="IPR017974">
    <property type="entry name" value="Claudin_CS"/>
</dbReference>
<evidence type="ECO:0000256" key="6">
    <source>
        <dbReference type="ARBA" id="ARBA00022989"/>
    </source>
</evidence>
<evidence type="ECO:0000256" key="2">
    <source>
        <dbReference type="ARBA" id="ARBA00004371"/>
    </source>
</evidence>
<reference evidence="13" key="1">
    <citation type="journal article" date="2021" name="Mol. Ecol. Resour.">
        <title>Phylogenomic analyses of the genus Drosophila reveals genomic signals of climate adaptation.</title>
        <authorList>
            <person name="Li F."/>
            <person name="Rane R.V."/>
            <person name="Luria V."/>
            <person name="Xiong Z."/>
            <person name="Chen J."/>
            <person name="Li Z."/>
            <person name="Catullo R.A."/>
            <person name="Griffin P.C."/>
            <person name="Schiffer M."/>
            <person name="Pearce S."/>
            <person name="Lee S.F."/>
            <person name="McElroy K."/>
            <person name="Stocker A."/>
            <person name="Shirriffs J."/>
            <person name="Cockerell F."/>
            <person name="Coppin C."/>
            <person name="Sgro C.M."/>
            <person name="Karger A."/>
            <person name="Cain J.W."/>
            <person name="Weber J.A."/>
            <person name="Santpere G."/>
            <person name="Kirschner M.W."/>
            <person name="Hoffmann A.A."/>
            <person name="Oakeshott J.G."/>
            <person name="Zhang G."/>
        </authorList>
    </citation>
    <scope>NUCLEOTIDE SEQUENCE</scope>
    <source>
        <strain evidence="13">BGI-SZ-2011g</strain>
    </source>
</reference>
<dbReference type="GO" id="GO:0016020">
    <property type="term" value="C:membrane"/>
    <property type="evidence" value="ECO:0007669"/>
    <property type="project" value="UniProtKB-SubCell"/>
</dbReference>
<feature type="domain" description="TLDc" evidence="12">
    <location>
        <begin position="234"/>
        <end position="422"/>
    </location>
</feature>
<evidence type="ECO:0000256" key="5">
    <source>
        <dbReference type="ARBA" id="ARBA00022692"/>
    </source>
</evidence>
<dbReference type="PANTHER" id="PTHR23354">
    <property type="entry name" value="NUCLEOLAR PROTEIN 7/ESTROGEN RECEPTOR COACTIVATOR-RELATED"/>
    <property type="match status" value="1"/>
</dbReference>
<dbReference type="Pfam" id="PF07534">
    <property type="entry name" value="TLD"/>
    <property type="match status" value="1"/>
</dbReference>
<evidence type="ECO:0000313" key="13">
    <source>
        <dbReference type="EMBL" id="KAH8377459.1"/>
    </source>
</evidence>
<evidence type="ECO:0000256" key="9">
    <source>
        <dbReference type="ARBA" id="ARBA00039594"/>
    </source>
</evidence>
<keyword evidence="6" id="KW-1133">Transmembrane helix</keyword>
<evidence type="ECO:0000256" key="4">
    <source>
        <dbReference type="ARBA" id="ARBA00022490"/>
    </source>
</evidence>
<dbReference type="GO" id="GO:0005634">
    <property type="term" value="C:nucleus"/>
    <property type="evidence" value="ECO:0007669"/>
    <property type="project" value="TreeGrafter"/>
</dbReference>
<evidence type="ECO:0000256" key="11">
    <source>
        <dbReference type="ARBA" id="ARBA00042134"/>
    </source>
</evidence>
<name>A0AAD4PMX5_9MUSC</name>
<dbReference type="GO" id="GO:0005764">
    <property type="term" value="C:lysosome"/>
    <property type="evidence" value="ECO:0007669"/>
    <property type="project" value="UniProtKB-SubCell"/>
</dbReference>
<evidence type="ECO:0000256" key="10">
    <source>
        <dbReference type="ARBA" id="ARBA00041780"/>
    </source>
</evidence>
<evidence type="ECO:0000256" key="7">
    <source>
        <dbReference type="ARBA" id="ARBA00023136"/>
    </source>
</evidence>
<keyword evidence="7" id="KW-0472">Membrane</keyword>
<dbReference type="EMBL" id="JAJJHW010001127">
    <property type="protein sequence ID" value="KAH8377459.1"/>
    <property type="molecule type" value="Genomic_DNA"/>
</dbReference>
<dbReference type="PROSITE" id="PS01346">
    <property type="entry name" value="CLAUDIN"/>
    <property type="match status" value="1"/>
</dbReference>
<dbReference type="Proteomes" id="UP001200034">
    <property type="component" value="Unassembled WGS sequence"/>
</dbReference>
<evidence type="ECO:0000256" key="3">
    <source>
        <dbReference type="ARBA" id="ARBA00004496"/>
    </source>
</evidence>
<comment type="subcellular location">
    <subcellularLocation>
        <location evidence="3">Cytoplasm</location>
    </subcellularLocation>
    <subcellularLocation>
        <location evidence="2">Lysosome</location>
    </subcellularLocation>
    <subcellularLocation>
        <location evidence="1">Membrane</location>
        <topology evidence="1">Multi-pass membrane protein</topology>
    </subcellularLocation>
</comment>
<protein>
    <recommendedName>
        <fullName evidence="9">MTOR-associated protein MEAK7</fullName>
    </recommendedName>
    <alternativeName>
        <fullName evidence="11">TBC/LysM-associated domain-containing protein 1</fullName>
    </alternativeName>
    <alternativeName>
        <fullName evidence="10">TLD domain-containing protein 1</fullName>
    </alternativeName>
</protein>